<dbReference type="InterPro" id="IPR029044">
    <property type="entry name" value="Nucleotide-diphossugar_trans"/>
</dbReference>
<dbReference type="SUPFAM" id="SSF53448">
    <property type="entry name" value="Nucleotide-diphospho-sugar transferases"/>
    <property type="match status" value="1"/>
</dbReference>
<dbReference type="GO" id="GO:0006048">
    <property type="term" value="P:UDP-N-acetylglucosamine biosynthetic process"/>
    <property type="evidence" value="ECO:0007669"/>
    <property type="project" value="TreeGrafter"/>
</dbReference>
<organism evidence="1">
    <name type="scientific">Fibrocapsa japonica</name>
    <dbReference type="NCBI Taxonomy" id="94617"/>
    <lineage>
        <taxon>Eukaryota</taxon>
        <taxon>Sar</taxon>
        <taxon>Stramenopiles</taxon>
        <taxon>Ochrophyta</taxon>
        <taxon>Raphidophyceae</taxon>
        <taxon>Chattonellales</taxon>
        <taxon>Chattonellaceae</taxon>
        <taxon>Fibrocapsa</taxon>
    </lineage>
</organism>
<name>A0A7S2V323_9STRA</name>
<evidence type="ECO:0000313" key="1">
    <source>
        <dbReference type="EMBL" id="CAD9870040.1"/>
    </source>
</evidence>
<protein>
    <submittedName>
        <fullName evidence="1">Uncharacterized protein</fullName>
    </submittedName>
</protein>
<dbReference type="Gene3D" id="3.90.550.10">
    <property type="entry name" value="Spore Coat Polysaccharide Biosynthesis Protein SpsA, Chain A"/>
    <property type="match status" value="1"/>
</dbReference>
<dbReference type="AlphaFoldDB" id="A0A7S2V323"/>
<accession>A0A7S2V323</accession>
<dbReference type="PANTHER" id="PTHR11952:SF9">
    <property type="entry name" value="UDP-SUGAR PYROPHOSPHORYLASE"/>
    <property type="match status" value="1"/>
</dbReference>
<dbReference type="GO" id="GO:0003977">
    <property type="term" value="F:UDP-N-acetylglucosamine diphosphorylase activity"/>
    <property type="evidence" value="ECO:0007669"/>
    <property type="project" value="TreeGrafter"/>
</dbReference>
<dbReference type="InterPro" id="IPR039741">
    <property type="entry name" value="UDP-sugar_pyrophosphorylase"/>
</dbReference>
<reference evidence="1" key="1">
    <citation type="submission" date="2021-01" db="EMBL/GenBank/DDBJ databases">
        <authorList>
            <person name="Corre E."/>
            <person name="Pelletier E."/>
            <person name="Niang G."/>
            <person name="Scheremetjew M."/>
            <person name="Finn R."/>
            <person name="Kale V."/>
            <person name="Holt S."/>
            <person name="Cochrane G."/>
            <person name="Meng A."/>
            <person name="Brown T."/>
            <person name="Cohen L."/>
        </authorList>
    </citation>
    <scope>NUCLEOTIDE SEQUENCE</scope>
    <source>
        <strain evidence="1">CCMP1661</strain>
    </source>
</reference>
<proteinExistence type="predicted"/>
<dbReference type="Gene3D" id="2.160.10.30">
    <property type="match status" value="1"/>
</dbReference>
<dbReference type="EMBL" id="HBHR01018683">
    <property type="protein sequence ID" value="CAD9870040.1"/>
    <property type="molecule type" value="Transcribed_RNA"/>
</dbReference>
<sequence>MDPSQVSFLKQGKMPCLKSVEGEMVQDPDSPYKISTKPHGDGEVHSLLHSSGVASSWKQAGKKWVVFLQDCNGLGFFSLPACLGVSIKLNLKVNCVAVPRKSGQDLSSLVSLKHSDGRSIVAALRPHQLQALLKSTEGSTADANNSSTGFSPYLGLTNQMIMELDSYLETLGQTQGVVQEVVEPVFEGEDLARPVSLQAPVTAYSFLVGGKEGVGYTSCPSWACHAPLDNSLEVAKELVAQGMPANSASAAEAGQYRAFAEVLKILGATVEMAEDQEYAGIPVSIGPLVVMEPSFATCPQEMRARFPSPENIKISSKSVLIVRGEGVVVERLDLDGSVLLDAEEGAKLTVRQLVVKNNGAKLLAHGPDATPDVTPEVALLRGYNVAVPDMRDVVISKAQGAVLIEETDEGLGAGPPPVPTERQYGCVVALLKWMGFM</sequence>
<gene>
    <name evidence="1" type="ORF">FJAP1339_LOCUS9431</name>
</gene>
<dbReference type="PANTHER" id="PTHR11952">
    <property type="entry name" value="UDP- GLUCOSE PYROPHOSPHORYLASE"/>
    <property type="match status" value="1"/>
</dbReference>